<dbReference type="EMBL" id="CCSB01000001">
    <property type="protein sequence ID" value="CDZ75915.1"/>
    <property type="molecule type" value="Genomic_DNA"/>
</dbReference>
<dbReference type="InterPro" id="IPR001310">
    <property type="entry name" value="Histidine_triad_HIT"/>
</dbReference>
<dbReference type="OrthoDB" id="9784774at2"/>
<dbReference type="InterPro" id="IPR011146">
    <property type="entry name" value="HIT-like"/>
</dbReference>
<organism evidence="5 6">
    <name type="scientific">Legionella massiliensis</name>
    <dbReference type="NCBI Taxonomy" id="1034943"/>
    <lineage>
        <taxon>Bacteria</taxon>
        <taxon>Pseudomonadati</taxon>
        <taxon>Pseudomonadota</taxon>
        <taxon>Gammaproteobacteria</taxon>
        <taxon>Legionellales</taxon>
        <taxon>Legionellaceae</taxon>
        <taxon>Legionella</taxon>
    </lineage>
</organism>
<feature type="domain" description="HIT" evidence="4">
    <location>
        <begin position="4"/>
        <end position="113"/>
    </location>
</feature>
<dbReference type="SUPFAM" id="SSF54197">
    <property type="entry name" value="HIT-like"/>
    <property type="match status" value="1"/>
</dbReference>
<evidence type="ECO:0000313" key="5">
    <source>
        <dbReference type="EMBL" id="CDZ75915.1"/>
    </source>
</evidence>
<proteinExistence type="predicted"/>
<dbReference type="Pfam" id="PF01230">
    <property type="entry name" value="HIT"/>
    <property type="match status" value="1"/>
</dbReference>
<dbReference type="Gene3D" id="3.30.428.10">
    <property type="entry name" value="HIT-like"/>
    <property type="match status" value="1"/>
</dbReference>
<evidence type="ECO:0000256" key="1">
    <source>
        <dbReference type="PIRSR" id="PIRSR601310-1"/>
    </source>
</evidence>
<dbReference type="RefSeq" id="WP_043872547.1">
    <property type="nucleotide sequence ID" value="NZ_CCVW01000001.1"/>
</dbReference>
<dbReference type="PROSITE" id="PS00892">
    <property type="entry name" value="HIT_1"/>
    <property type="match status" value="1"/>
</dbReference>
<dbReference type="InterPro" id="IPR019808">
    <property type="entry name" value="Histidine_triad_CS"/>
</dbReference>
<dbReference type="CDD" id="cd01276">
    <property type="entry name" value="PKCI_related"/>
    <property type="match status" value="1"/>
</dbReference>
<feature type="active site" description="Tele-AMP-histidine intermediate" evidence="1">
    <location>
        <position position="99"/>
    </location>
</feature>
<keyword evidence="6" id="KW-1185">Reference proteome</keyword>
<dbReference type="eggNOG" id="COG0537">
    <property type="taxonomic scope" value="Bacteria"/>
</dbReference>
<dbReference type="PANTHER" id="PTHR23089">
    <property type="entry name" value="HISTIDINE TRIAD HIT PROTEIN"/>
    <property type="match status" value="1"/>
</dbReference>
<dbReference type="PROSITE" id="PS51084">
    <property type="entry name" value="HIT_2"/>
    <property type="match status" value="1"/>
</dbReference>
<gene>
    <name evidence="5" type="primary">hinT</name>
    <name evidence="5" type="ORF">BN59_00175</name>
</gene>
<evidence type="ECO:0000256" key="2">
    <source>
        <dbReference type="PIRSR" id="PIRSR601310-3"/>
    </source>
</evidence>
<protein>
    <submittedName>
        <fullName evidence="5">HIT-like protein HinT</fullName>
    </submittedName>
</protein>
<name>A0A078KNM0_9GAMM</name>
<evidence type="ECO:0000259" key="4">
    <source>
        <dbReference type="PROSITE" id="PS51084"/>
    </source>
</evidence>
<evidence type="ECO:0000256" key="3">
    <source>
        <dbReference type="PROSITE-ProRule" id="PRU00464"/>
    </source>
</evidence>
<evidence type="ECO:0000313" key="6">
    <source>
        <dbReference type="Proteomes" id="UP000044071"/>
    </source>
</evidence>
<dbReference type="AlphaFoldDB" id="A0A078KNM0"/>
<accession>A0A078KNM0</accession>
<reference evidence="5 6" key="1">
    <citation type="submission" date="2014-06" db="EMBL/GenBank/DDBJ databases">
        <authorList>
            <person name="Urmite Genomes Urmite Genomes"/>
        </authorList>
    </citation>
    <scope>NUCLEOTIDE SEQUENCE [LARGE SCALE GENOMIC DNA]</scope>
</reference>
<dbReference type="STRING" id="1034943.BN59_00175"/>
<dbReference type="GO" id="GO:0003824">
    <property type="term" value="F:catalytic activity"/>
    <property type="evidence" value="ECO:0007669"/>
    <property type="project" value="InterPro"/>
</dbReference>
<dbReference type="PRINTS" id="PR00332">
    <property type="entry name" value="HISTRIAD"/>
</dbReference>
<dbReference type="Proteomes" id="UP000044071">
    <property type="component" value="Unassembled WGS sequence"/>
</dbReference>
<sequence>MDCLFCKIVSGEIPAKVAFEDPEIIVIHDIRPQAPTHMLVLPKQHIATINDADSKDEQLLGRMVLTAKKMARAEKISEVGYRLVFNVNSGGGQEVYHIHLHVLGGRQMTWPPG</sequence>
<dbReference type="InterPro" id="IPR036265">
    <property type="entry name" value="HIT-like_sf"/>
</dbReference>
<feature type="short sequence motif" description="Histidine triad motif" evidence="2 3">
    <location>
        <begin position="97"/>
        <end position="101"/>
    </location>
</feature>